<reference evidence="19" key="1">
    <citation type="submission" date="2018-04" db="EMBL/GenBank/DDBJ databases">
        <title>First report of Carnation vein mottle virus Carnation etched ring virus in Dianthus chinensis in Korea.</title>
        <authorList>
            <person name="Yoon J.Y."/>
            <person name="Choi G.S."/>
            <person name="Kwon S.J."/>
            <person name="Cho I.S."/>
        </authorList>
    </citation>
    <scope>NUCLEOTIDE SEQUENCE</scope>
    <source>
        <strain evidence="19">CERV-DC</strain>
    </source>
</reference>
<evidence type="ECO:0000256" key="9">
    <source>
        <dbReference type="ARBA" id="ARBA00022771"/>
    </source>
</evidence>
<feature type="domain" description="CCHC-type" evidence="18">
    <location>
        <begin position="421"/>
        <end position="437"/>
    </location>
</feature>
<evidence type="ECO:0000256" key="3">
    <source>
        <dbReference type="ARBA" id="ARBA00006778"/>
    </source>
</evidence>
<dbReference type="GO" id="GO:0039620">
    <property type="term" value="C:T=7 icosahedral viral capsid"/>
    <property type="evidence" value="ECO:0007669"/>
    <property type="project" value="UniProtKB-KW"/>
</dbReference>
<keyword evidence="6 19" id="KW-0167">Capsid protein</keyword>
<dbReference type="InterPro" id="IPR001988">
    <property type="entry name" value="Caulimo_coat"/>
</dbReference>
<keyword evidence="13" id="KW-1160">Virus entry into host cell</keyword>
<evidence type="ECO:0000256" key="7">
    <source>
        <dbReference type="ARBA" id="ARBA00022562"/>
    </source>
</evidence>
<keyword evidence="9 16" id="KW-0863">Zinc-finger</keyword>
<name>A0A2Z6E9H4_CERV</name>
<dbReference type="PRINTS" id="PR00221">
    <property type="entry name" value="CAULIMOCOAT"/>
</dbReference>
<evidence type="ECO:0000256" key="13">
    <source>
        <dbReference type="ARBA" id="ARBA00023296"/>
    </source>
</evidence>
<dbReference type="SMART" id="SM00343">
    <property type="entry name" value="ZnF_C2HC"/>
    <property type="match status" value="1"/>
</dbReference>
<comment type="function">
    <text evidence="14">Self assembles to form an icosahedral capsid, about 50 nm in diameter, nm, composed of 420 subunits of the viral capsid protein. The capsid encapsulates the genomic dsDNA. Following virus entry into host cell, provides nuclear import of the viral genome. Virus particles do not enter the nucleus, but dock at the nuclear membrane through the interaction with host importins.</text>
</comment>
<dbReference type="InterPro" id="IPR001878">
    <property type="entry name" value="Znf_CCHC"/>
</dbReference>
<evidence type="ECO:0000256" key="14">
    <source>
        <dbReference type="ARBA" id="ARBA00024644"/>
    </source>
</evidence>
<evidence type="ECO:0000256" key="4">
    <source>
        <dbReference type="ARBA" id="ARBA00011242"/>
    </source>
</evidence>
<dbReference type="GO" id="GO:0075732">
    <property type="term" value="P:viral penetration into host nucleus"/>
    <property type="evidence" value="ECO:0007669"/>
    <property type="project" value="UniProtKB-KW"/>
</dbReference>
<evidence type="ECO:0000256" key="6">
    <source>
        <dbReference type="ARBA" id="ARBA00022561"/>
    </source>
</evidence>
<evidence type="ECO:0000259" key="18">
    <source>
        <dbReference type="PROSITE" id="PS50158"/>
    </source>
</evidence>
<evidence type="ECO:0000256" key="1">
    <source>
        <dbReference type="ARBA" id="ARBA00004147"/>
    </source>
</evidence>
<evidence type="ECO:0000256" key="15">
    <source>
        <dbReference type="ARBA" id="ARBA00031336"/>
    </source>
</evidence>
<keyword evidence="10" id="KW-1145">T=7 icosahedral capsid protein</keyword>
<keyword evidence="8" id="KW-0479">Metal-binding</keyword>
<dbReference type="GO" id="GO:0043657">
    <property type="term" value="C:host cell"/>
    <property type="evidence" value="ECO:0007669"/>
    <property type="project" value="GOC"/>
</dbReference>
<dbReference type="EMBL" id="LC381970">
    <property type="protein sequence ID" value="BBD88602.1"/>
    <property type="molecule type" value="Genomic_DNA"/>
</dbReference>
<keyword evidence="7" id="KW-1048">Host nucleus</keyword>
<dbReference type="GO" id="GO:0005198">
    <property type="term" value="F:structural molecule activity"/>
    <property type="evidence" value="ECO:0007669"/>
    <property type="project" value="InterPro"/>
</dbReference>
<organismHost>
    <name type="scientific">Dianthus caryophyllus</name>
    <name type="common">Carnation</name>
    <name type="synonym">Clove pink</name>
    <dbReference type="NCBI Taxonomy" id="3570"/>
</organismHost>
<dbReference type="GO" id="GO:0008270">
    <property type="term" value="F:zinc ion binding"/>
    <property type="evidence" value="ECO:0007669"/>
    <property type="project" value="UniProtKB-KW"/>
</dbReference>
<evidence type="ECO:0000256" key="16">
    <source>
        <dbReference type="PROSITE-ProRule" id="PRU00047"/>
    </source>
</evidence>
<evidence type="ECO:0000256" key="12">
    <source>
        <dbReference type="ARBA" id="ARBA00022844"/>
    </source>
</evidence>
<organism evidence="19">
    <name type="scientific">Carnation etched ring virus</name>
    <name type="common">CERV</name>
    <dbReference type="NCBI Taxonomy" id="10640"/>
    <lineage>
        <taxon>Viruses</taxon>
        <taxon>Riboviria</taxon>
        <taxon>Pararnavirae</taxon>
        <taxon>Artverviricota</taxon>
        <taxon>Revtraviricetes</taxon>
        <taxon>Ortervirales</taxon>
        <taxon>Caulimoviridae</taxon>
        <taxon>Caulimovirus</taxon>
        <taxon>Caulimovirus incidianthi</taxon>
    </lineage>
</organism>
<evidence type="ECO:0000256" key="17">
    <source>
        <dbReference type="SAM" id="MobiDB-lite"/>
    </source>
</evidence>
<dbReference type="InterPro" id="IPR036875">
    <property type="entry name" value="Znf_CCHC_sf"/>
</dbReference>
<dbReference type="PROSITE" id="PS50158">
    <property type="entry name" value="ZF_CCHC"/>
    <property type="match status" value="1"/>
</dbReference>
<keyword evidence="11" id="KW-0862">Zinc</keyword>
<evidence type="ECO:0000313" key="19">
    <source>
        <dbReference type="EMBL" id="BBD88602.1"/>
    </source>
</evidence>
<accession>A0A2Z6E9H4</accession>
<proteinExistence type="inferred from homology"/>
<evidence type="ECO:0000256" key="5">
    <source>
        <dbReference type="ARBA" id="ARBA00022524"/>
    </source>
</evidence>
<evidence type="ECO:0000256" key="11">
    <source>
        <dbReference type="ARBA" id="ARBA00022833"/>
    </source>
</evidence>
<evidence type="ECO:0000256" key="2">
    <source>
        <dbReference type="ARBA" id="ARBA00004328"/>
    </source>
</evidence>
<dbReference type="SUPFAM" id="SSF57756">
    <property type="entry name" value="Retrovirus zinc finger-like domains"/>
    <property type="match status" value="1"/>
</dbReference>
<dbReference type="Pfam" id="PF22909">
    <property type="entry name" value="Caulimovir_coat_dom"/>
    <property type="match status" value="1"/>
</dbReference>
<keyword evidence="5" id="KW-1163">Viral penetration into host nucleus</keyword>
<protein>
    <recommendedName>
        <fullName evidence="15">Coat protein</fullName>
    </recommendedName>
</protein>
<feature type="compositionally biased region" description="Acidic residues" evidence="17">
    <location>
        <begin position="481"/>
        <end position="496"/>
    </location>
</feature>
<dbReference type="GO" id="GO:0042025">
    <property type="term" value="C:host cell nucleus"/>
    <property type="evidence" value="ECO:0007669"/>
    <property type="project" value="UniProtKB-SubCell"/>
</dbReference>
<comment type="subunit">
    <text evidence="4">Interacts (via nuclear localization signal) with host importin alpha.</text>
</comment>
<sequence>MNREAILWRNINSIPEILSEKIIEVISMEPNDKLRELDHNLNLNIQISEHIPEWTIPDTLSDLASEIDLNFVLEEQEVNETNSQASFPEEEIVSEEDVDSMRSFNVAMNRNEIGESSQQKKRPKREPDLFASFGKIREDIGDKNPSLNILNLDCVNSPSDRKNKIDRWAAELGLVFLTNPEAYTNASNAARARLAYMEHKSLGIVNRFIKTTQWTQMNGDILLNVVSGLYTMFLGEDYTNNQEKTLEQERAKARLRLINLQLCDICYLQSFYCDYEANLYKLPQPEYPSLVKQYLAKIPIVGEKASKRFEEEASAATSYSLGFAHKLVNEELTKICELSKKQKKLKRFNKNCCSTFEKPYEYGCKPSYSKKKKYSKKYKPKYTKYKVIREKKKFSPGKYFKPKDKKSEKAKYCPKGKKTCRCWVCNVEGHYANECPNRQTSEKFKLIQIAEDYGLEPIENPFEDTKEVCLLQQIQLSSSDSELDESTEEESSSESE</sequence>
<dbReference type="GO" id="GO:0003676">
    <property type="term" value="F:nucleic acid binding"/>
    <property type="evidence" value="ECO:0007669"/>
    <property type="project" value="InterPro"/>
</dbReference>
<dbReference type="GO" id="GO:0046718">
    <property type="term" value="P:symbiont entry into host cell"/>
    <property type="evidence" value="ECO:0007669"/>
    <property type="project" value="UniProtKB-KW"/>
</dbReference>
<keyword evidence="12" id="KW-0946">Virion</keyword>
<feature type="region of interest" description="Disordered" evidence="17">
    <location>
        <begin position="476"/>
        <end position="496"/>
    </location>
</feature>
<comment type="subcellular location">
    <subcellularLocation>
        <location evidence="1">Host nucleus</location>
    </subcellularLocation>
    <subcellularLocation>
        <location evidence="2">Virion</location>
    </subcellularLocation>
</comment>
<evidence type="ECO:0000256" key="10">
    <source>
        <dbReference type="ARBA" id="ARBA00022828"/>
    </source>
</evidence>
<evidence type="ECO:0000256" key="8">
    <source>
        <dbReference type="ARBA" id="ARBA00022723"/>
    </source>
</evidence>
<comment type="similarity">
    <text evidence="3">Belongs to the caulimoviridae capsid protein family.</text>
</comment>